<organism evidence="3 4">
    <name type="scientific">Pigmentiphaga humi</name>
    <dbReference type="NCBI Taxonomy" id="2478468"/>
    <lineage>
        <taxon>Bacteria</taxon>
        <taxon>Pseudomonadati</taxon>
        <taxon>Pseudomonadota</taxon>
        <taxon>Betaproteobacteria</taxon>
        <taxon>Burkholderiales</taxon>
        <taxon>Alcaligenaceae</taxon>
        <taxon>Pigmentiphaga</taxon>
    </lineage>
</organism>
<keyword evidence="4" id="KW-1185">Reference proteome</keyword>
<dbReference type="SUPFAM" id="SSF53850">
    <property type="entry name" value="Periplasmic binding protein-like II"/>
    <property type="match status" value="1"/>
</dbReference>
<evidence type="ECO:0000256" key="1">
    <source>
        <dbReference type="ARBA" id="ARBA00006987"/>
    </source>
</evidence>
<feature type="chain" id="PRO_5018333293" evidence="2">
    <location>
        <begin position="28"/>
        <end position="326"/>
    </location>
</feature>
<dbReference type="CDD" id="cd07012">
    <property type="entry name" value="PBP2_Bug_TTT"/>
    <property type="match status" value="1"/>
</dbReference>
<dbReference type="InterPro" id="IPR042100">
    <property type="entry name" value="Bug_dom1"/>
</dbReference>
<name>A0A3P4AXP2_9BURK</name>
<evidence type="ECO:0000313" key="3">
    <source>
        <dbReference type="EMBL" id="VCU68839.1"/>
    </source>
</evidence>
<dbReference type="InterPro" id="IPR005064">
    <property type="entry name" value="BUG"/>
</dbReference>
<dbReference type="Proteomes" id="UP000277294">
    <property type="component" value="Unassembled WGS sequence"/>
</dbReference>
<dbReference type="AlphaFoldDB" id="A0A3P4AXP2"/>
<dbReference type="Gene3D" id="3.40.190.10">
    <property type="entry name" value="Periplasmic binding protein-like II"/>
    <property type="match status" value="1"/>
</dbReference>
<dbReference type="PIRSF" id="PIRSF017082">
    <property type="entry name" value="YflP"/>
    <property type="match status" value="1"/>
</dbReference>
<dbReference type="RefSeq" id="WP_124078082.1">
    <property type="nucleotide sequence ID" value="NZ_UWPJ01000008.1"/>
</dbReference>
<dbReference type="OrthoDB" id="8678477at2"/>
<dbReference type="PANTHER" id="PTHR42928:SF5">
    <property type="entry name" value="BLR1237 PROTEIN"/>
    <property type="match status" value="1"/>
</dbReference>
<proteinExistence type="inferred from homology"/>
<dbReference type="PANTHER" id="PTHR42928">
    <property type="entry name" value="TRICARBOXYLATE-BINDING PROTEIN"/>
    <property type="match status" value="1"/>
</dbReference>
<dbReference type="EMBL" id="UWPJ01000008">
    <property type="protein sequence ID" value="VCU68839.1"/>
    <property type="molecule type" value="Genomic_DNA"/>
</dbReference>
<protein>
    <submittedName>
        <fullName evidence="3">Tripartite tricarboxylate transporter family receptor</fullName>
    </submittedName>
</protein>
<accession>A0A3P4AXP2</accession>
<sequence>MQRRTFLQAAPVLLAPGLAGLPGLAGAQGYPDKPIRYIVPVAPGGGSDMVGRTVCERWSRALGQQIVVENQGGGGGVIACQNTARAPADGYTLMQGYVATHGTSPATRKVPYDAVKEFTPIGMIGATPNILVIDPKLPIKNLKEFVEYVKAHPGQISYGSAGAGSLTHLTMELMAQQLGIPMTHAPYRGVAPALTDTIGSQTQAVFPGLAAALQHIRSGRLRALAITGNSRAPQVPDVPTLDELGLKNFDAVQWYGVVGPAGIPDNVVTRLNETLNTVLKAPDMREKLGGEAVEPMPMSAPEFSDYLQKDLARWTALAKAQNISLD</sequence>
<dbReference type="Gene3D" id="3.40.190.150">
    <property type="entry name" value="Bordetella uptake gene, domain 1"/>
    <property type="match status" value="1"/>
</dbReference>
<gene>
    <name evidence="3" type="ORF">PIGHUM_00897</name>
</gene>
<evidence type="ECO:0000256" key="2">
    <source>
        <dbReference type="SAM" id="SignalP"/>
    </source>
</evidence>
<evidence type="ECO:0000313" key="4">
    <source>
        <dbReference type="Proteomes" id="UP000277294"/>
    </source>
</evidence>
<keyword evidence="2" id="KW-0732">Signal</keyword>
<keyword evidence="3" id="KW-0675">Receptor</keyword>
<comment type="similarity">
    <text evidence="1">Belongs to the UPF0065 (bug) family.</text>
</comment>
<feature type="signal peptide" evidence="2">
    <location>
        <begin position="1"/>
        <end position="27"/>
    </location>
</feature>
<dbReference type="Pfam" id="PF03401">
    <property type="entry name" value="TctC"/>
    <property type="match status" value="1"/>
</dbReference>
<reference evidence="3 4" key="1">
    <citation type="submission" date="2018-10" db="EMBL/GenBank/DDBJ databases">
        <authorList>
            <person name="Criscuolo A."/>
        </authorList>
    </citation>
    <scope>NUCLEOTIDE SEQUENCE [LARGE SCALE GENOMIC DNA]</scope>
    <source>
        <strain evidence="3">DnA1</strain>
    </source>
</reference>